<dbReference type="OrthoDB" id="9811865at2"/>
<dbReference type="GO" id="GO:0005886">
    <property type="term" value="C:plasma membrane"/>
    <property type="evidence" value="ECO:0007669"/>
    <property type="project" value="UniProtKB-SubCell"/>
</dbReference>
<evidence type="ECO:0000256" key="4">
    <source>
        <dbReference type="ARBA" id="ARBA00022679"/>
    </source>
</evidence>
<keyword evidence="6" id="KW-0472">Membrane</keyword>
<dbReference type="InterPro" id="IPR029044">
    <property type="entry name" value="Nucleotide-diphossugar_trans"/>
</dbReference>
<keyword evidence="4 8" id="KW-0808">Transferase</keyword>
<dbReference type="GO" id="GO:0019350">
    <property type="term" value="P:teichoic acid biosynthetic process"/>
    <property type="evidence" value="ECO:0007669"/>
    <property type="project" value="UniProtKB-KW"/>
</dbReference>
<dbReference type="Pfam" id="PF04464">
    <property type="entry name" value="Glyphos_transf"/>
    <property type="match status" value="1"/>
</dbReference>
<evidence type="ECO:0000313" key="8">
    <source>
        <dbReference type="EMBL" id="RRK10117.1"/>
    </source>
</evidence>
<evidence type="ECO:0000256" key="2">
    <source>
        <dbReference type="ARBA" id="ARBA00010488"/>
    </source>
</evidence>
<dbReference type="InterPro" id="IPR051612">
    <property type="entry name" value="Teichoic_Acid_Biosynth"/>
</dbReference>
<dbReference type="PANTHER" id="PTHR37316:SF3">
    <property type="entry name" value="TEICHOIC ACID GLYCEROL-PHOSPHATE TRANSFERASE"/>
    <property type="match status" value="1"/>
</dbReference>
<dbReference type="Pfam" id="PF00535">
    <property type="entry name" value="Glycos_transf_2"/>
    <property type="match status" value="1"/>
</dbReference>
<evidence type="ECO:0000259" key="7">
    <source>
        <dbReference type="Pfam" id="PF00535"/>
    </source>
</evidence>
<dbReference type="InterPro" id="IPR001173">
    <property type="entry name" value="Glyco_trans_2-like"/>
</dbReference>
<dbReference type="CDD" id="cd00761">
    <property type="entry name" value="Glyco_tranf_GTA_type"/>
    <property type="match status" value="1"/>
</dbReference>
<comment type="caution">
    <text evidence="8">The sequence shown here is derived from an EMBL/GenBank/DDBJ whole genome shotgun (WGS) entry which is preliminary data.</text>
</comment>
<evidence type="ECO:0000256" key="5">
    <source>
        <dbReference type="ARBA" id="ARBA00022944"/>
    </source>
</evidence>
<comment type="similarity">
    <text evidence="2">Belongs to the CDP-glycerol glycerophosphotransferase family.</text>
</comment>
<dbReference type="Proteomes" id="UP000283633">
    <property type="component" value="Unassembled WGS sequence"/>
</dbReference>
<keyword evidence="5" id="KW-0777">Teichoic acid biosynthesis</keyword>
<dbReference type="AlphaFoldDB" id="A0A426D635"/>
<feature type="domain" description="Glycosyltransferase 2-like" evidence="7">
    <location>
        <begin position="64"/>
        <end position="112"/>
    </location>
</feature>
<organism evidence="8 9">
    <name type="scientific">Lactiplantibacillus garii</name>
    <dbReference type="NCBI Taxonomy" id="2306423"/>
    <lineage>
        <taxon>Bacteria</taxon>
        <taxon>Bacillati</taxon>
        <taxon>Bacillota</taxon>
        <taxon>Bacilli</taxon>
        <taxon>Lactobacillales</taxon>
        <taxon>Lactobacillaceae</taxon>
        <taxon>Lactiplantibacillus</taxon>
    </lineage>
</organism>
<dbReference type="SUPFAM" id="SSF53756">
    <property type="entry name" value="UDP-Glycosyltransferase/glycogen phosphorylase"/>
    <property type="match status" value="1"/>
</dbReference>
<protein>
    <submittedName>
        <fullName evidence="8">CDP-glycerol:glycerophosphate glycerophosphotransferase</fullName>
    </submittedName>
</protein>
<sequence>MFYSLITPCLPSELQQLHALKENLTLQTMQDFEWLIACNQPIDLSQPEWQAPFPIHQITFTPATVGAARNQAIQQATGDWLLFIDSDDYLLPNALADAAAIAATRSSDVLLDLNQYPTYEPHDAFVTSHAETGVADDMPKWGGRKRLRPKRHALNLATNAVLPTDTPVDPTVMTWLQHRYLEHSGDNRWAGLDRQLKVSGKIANRKLILAHQLKFNETNDLYPDGPFMLPLLNVTTSTLRLSQHTYIRVKHNDPINHPSVHQQDDPRRWAKRIQDWQTALVTLPNDSDGFNAYATRDLHRLHRYLYAAVATRTGTVPAEQLPELLHTLQAFLNVIPASLIKQTLHGQSRRIILAIRRDGRLPQRQVNRIVWMRELNRIIHRHGRGSAKLAYRWWLTKLPLKPKTILYESFLGRNYSDSPKAIYEYMQRTYPGQFHHVWVMNKGVEPNPGKQPNTTVVKRFGWRYMYYLATSKFQVINMRQPKWFIKRPETKFLSTWHGTPLKHLVFDMDNVASANPLYKQIFYHQSRQWDNLIAANQFSVDVFEHAFMYPTDRMLKSGYPRNDLLNAPDKDAKARAIKEKLGIPLDKKIILYAPTWRDDDYYGVGDYKFTLKLDIARLRRELGDDYVLVLRTHYFITEHLDTTGFGDFVYNESSYNDISELYLISDVLITDYSSVFFDYAILKRPILYFVYDYEKYGSVLRGFYLNMETDLPGPLLKTNDDVLAALHDLPALKREYADAYHKFSERFNAWEDGHASQRVVDAFFGDALPAPTNKTK</sequence>
<keyword evidence="9" id="KW-1185">Reference proteome</keyword>
<comment type="subcellular location">
    <subcellularLocation>
        <location evidence="1">Cell membrane</location>
        <topology evidence="1">Peripheral membrane protein</topology>
    </subcellularLocation>
</comment>
<dbReference type="GO" id="GO:0047355">
    <property type="term" value="F:CDP-glycerol glycerophosphotransferase activity"/>
    <property type="evidence" value="ECO:0007669"/>
    <property type="project" value="InterPro"/>
</dbReference>
<dbReference type="Gene3D" id="3.40.50.12580">
    <property type="match status" value="1"/>
</dbReference>
<evidence type="ECO:0000256" key="1">
    <source>
        <dbReference type="ARBA" id="ARBA00004202"/>
    </source>
</evidence>
<proteinExistence type="inferred from homology"/>
<name>A0A426D635_9LACO</name>
<accession>A0A426D635</accession>
<dbReference type="EMBL" id="QWZQ01000029">
    <property type="protein sequence ID" value="RRK10117.1"/>
    <property type="molecule type" value="Genomic_DNA"/>
</dbReference>
<dbReference type="InterPro" id="IPR043149">
    <property type="entry name" value="TagF_N"/>
</dbReference>
<dbReference type="Gene3D" id="3.90.550.10">
    <property type="entry name" value="Spore Coat Polysaccharide Biosynthesis Protein SpsA, Chain A"/>
    <property type="match status" value="1"/>
</dbReference>
<gene>
    <name evidence="8" type="ORF">D1831_09140</name>
</gene>
<dbReference type="SUPFAM" id="SSF53448">
    <property type="entry name" value="Nucleotide-diphospho-sugar transferases"/>
    <property type="match status" value="1"/>
</dbReference>
<dbReference type="InterPro" id="IPR007554">
    <property type="entry name" value="Glycerophosphate_synth"/>
</dbReference>
<evidence type="ECO:0000313" key="9">
    <source>
        <dbReference type="Proteomes" id="UP000283633"/>
    </source>
</evidence>
<evidence type="ECO:0000256" key="6">
    <source>
        <dbReference type="ARBA" id="ARBA00023136"/>
    </source>
</evidence>
<reference evidence="8 9" key="1">
    <citation type="submission" date="2018-08" db="EMBL/GenBank/DDBJ databases">
        <title>Genome Lactobacillus garii FI11369.</title>
        <authorList>
            <person name="Diaz M."/>
            <person name="Narbad A."/>
        </authorList>
    </citation>
    <scope>NUCLEOTIDE SEQUENCE [LARGE SCALE GENOMIC DNA]</scope>
    <source>
        <strain evidence="8 9">FI11369</strain>
    </source>
</reference>
<dbReference type="PANTHER" id="PTHR37316">
    <property type="entry name" value="TEICHOIC ACID GLYCEROL-PHOSPHATE PRIMASE"/>
    <property type="match status" value="1"/>
</dbReference>
<keyword evidence="3" id="KW-1003">Cell membrane</keyword>
<dbReference type="RefSeq" id="WP_125072628.1">
    <property type="nucleotide sequence ID" value="NZ_QWZQ01000029.1"/>
</dbReference>
<evidence type="ECO:0000256" key="3">
    <source>
        <dbReference type="ARBA" id="ARBA00022475"/>
    </source>
</evidence>
<dbReference type="Gene3D" id="3.40.50.11820">
    <property type="match status" value="1"/>
</dbReference>
<dbReference type="InterPro" id="IPR043148">
    <property type="entry name" value="TagF_C"/>
</dbReference>